<dbReference type="SMART" id="SM00644">
    <property type="entry name" value="Ami_2"/>
    <property type="match status" value="1"/>
</dbReference>
<dbReference type="Gene3D" id="3.40.80.10">
    <property type="entry name" value="Peptidoglycan recognition protein-like"/>
    <property type="match status" value="1"/>
</dbReference>
<evidence type="ECO:0000313" key="7">
    <source>
        <dbReference type="EMBL" id="TXL73568.1"/>
    </source>
</evidence>
<dbReference type="InterPro" id="IPR036366">
    <property type="entry name" value="PGBDSf"/>
</dbReference>
<dbReference type="GO" id="GO:0019867">
    <property type="term" value="C:outer membrane"/>
    <property type="evidence" value="ECO:0007669"/>
    <property type="project" value="TreeGrafter"/>
</dbReference>
<feature type="domain" description="N-acetylmuramoyl-L-alanine amidase" evidence="6">
    <location>
        <begin position="9"/>
        <end position="142"/>
    </location>
</feature>
<dbReference type="Pfam" id="PF01471">
    <property type="entry name" value="PG_binding_1"/>
    <property type="match status" value="1"/>
</dbReference>
<dbReference type="RefSeq" id="WP_147848842.1">
    <property type="nucleotide sequence ID" value="NZ_VDUZ01000024.1"/>
</dbReference>
<dbReference type="Gene3D" id="1.10.101.10">
    <property type="entry name" value="PGBD-like superfamily/PGBD"/>
    <property type="match status" value="1"/>
</dbReference>
<dbReference type="InterPro" id="IPR002502">
    <property type="entry name" value="Amidase_domain"/>
</dbReference>
<gene>
    <name evidence="7" type="ORF">FHP25_20530</name>
</gene>
<dbReference type="AlphaFoldDB" id="A0A5C8PID4"/>
<dbReference type="PANTHER" id="PTHR30417:SF1">
    <property type="entry name" value="N-ACETYLMURAMOYL-L-ALANINE AMIDASE AMID"/>
    <property type="match status" value="1"/>
</dbReference>
<keyword evidence="5" id="KW-0961">Cell wall biogenesis/degradation</keyword>
<sequence>MARFIDLPSNNHADRARGAVVDTLVLHHTAQPLDVSLQLLRFGAVSAHYLVDTNGDIYRLVDEARVAWHAGLSWWRDARSLNSTSIGIEIVNLDGNRHAYPAAQQAAVIALCGAVLHRHPAIRPHGVVAHSDIAPQRKDDPGTLFFWPALAEAGIGLWSDATAVDTASPQAVQALLRRFGYPPPHRYGRKDGRFAYVDDGVDDGISDVVDVSLADIVSAFQRHYRPARVDGVADGETVARLHDLLARTRACVQP</sequence>
<evidence type="ECO:0000256" key="5">
    <source>
        <dbReference type="ARBA" id="ARBA00023316"/>
    </source>
</evidence>
<protein>
    <recommendedName>
        <fullName evidence="3">N-acetylmuramoyl-L-alanine amidase</fullName>
        <ecNumber evidence="3">3.5.1.28</ecNumber>
    </recommendedName>
</protein>
<dbReference type="SUPFAM" id="SSF55846">
    <property type="entry name" value="N-acetylmuramoyl-L-alanine amidase-like"/>
    <property type="match status" value="1"/>
</dbReference>
<dbReference type="InterPro" id="IPR051206">
    <property type="entry name" value="NAMLAA_amidase_2"/>
</dbReference>
<dbReference type="InterPro" id="IPR036505">
    <property type="entry name" value="Amidase/PGRP_sf"/>
</dbReference>
<evidence type="ECO:0000256" key="2">
    <source>
        <dbReference type="ARBA" id="ARBA00007553"/>
    </source>
</evidence>
<evidence type="ECO:0000259" key="6">
    <source>
        <dbReference type="SMART" id="SM00644"/>
    </source>
</evidence>
<comment type="caution">
    <text evidence="7">The sequence shown here is derived from an EMBL/GenBank/DDBJ whole genome shotgun (WGS) entry which is preliminary data.</text>
</comment>
<dbReference type="OrthoDB" id="9794842at2"/>
<dbReference type="InterPro" id="IPR036365">
    <property type="entry name" value="PGBD-like_sf"/>
</dbReference>
<dbReference type="GO" id="GO:0008745">
    <property type="term" value="F:N-acetylmuramoyl-L-alanine amidase activity"/>
    <property type="evidence" value="ECO:0007669"/>
    <property type="project" value="UniProtKB-EC"/>
</dbReference>
<dbReference type="SUPFAM" id="SSF47090">
    <property type="entry name" value="PGBD-like"/>
    <property type="match status" value="1"/>
</dbReference>
<name>A0A5C8PID4_9HYPH</name>
<dbReference type="Proteomes" id="UP000321638">
    <property type="component" value="Unassembled WGS sequence"/>
</dbReference>
<dbReference type="InterPro" id="IPR002477">
    <property type="entry name" value="Peptidoglycan-bd-like"/>
</dbReference>
<proteinExistence type="inferred from homology"/>
<evidence type="ECO:0000256" key="4">
    <source>
        <dbReference type="ARBA" id="ARBA00022801"/>
    </source>
</evidence>
<dbReference type="CDD" id="cd06583">
    <property type="entry name" value="PGRP"/>
    <property type="match status" value="1"/>
</dbReference>
<dbReference type="EMBL" id="VDUZ01000024">
    <property type="protein sequence ID" value="TXL73568.1"/>
    <property type="molecule type" value="Genomic_DNA"/>
</dbReference>
<comment type="catalytic activity">
    <reaction evidence="1">
        <text>Hydrolyzes the link between N-acetylmuramoyl residues and L-amino acid residues in certain cell-wall glycopeptides.</text>
        <dbReference type="EC" id="3.5.1.28"/>
    </reaction>
</comment>
<dbReference type="GO" id="GO:0009253">
    <property type="term" value="P:peptidoglycan catabolic process"/>
    <property type="evidence" value="ECO:0007669"/>
    <property type="project" value="InterPro"/>
</dbReference>
<dbReference type="EC" id="3.5.1.28" evidence="3"/>
<dbReference type="PANTHER" id="PTHR30417">
    <property type="entry name" value="N-ACETYLMURAMOYL-L-ALANINE AMIDASE AMID"/>
    <property type="match status" value="1"/>
</dbReference>
<keyword evidence="4" id="KW-0378">Hydrolase</keyword>
<keyword evidence="8" id="KW-1185">Reference proteome</keyword>
<dbReference type="Pfam" id="PF01510">
    <property type="entry name" value="Amidase_2"/>
    <property type="match status" value="1"/>
</dbReference>
<evidence type="ECO:0000256" key="3">
    <source>
        <dbReference type="ARBA" id="ARBA00011901"/>
    </source>
</evidence>
<reference evidence="7 8" key="1">
    <citation type="submission" date="2019-06" db="EMBL/GenBank/DDBJ databases">
        <title>New taxonomy in bacterial strain CC-CFT640, isolated from vineyard.</title>
        <authorList>
            <person name="Lin S.-Y."/>
            <person name="Tsai C.-F."/>
            <person name="Young C.-C."/>
        </authorList>
    </citation>
    <scope>NUCLEOTIDE SEQUENCE [LARGE SCALE GENOMIC DNA]</scope>
    <source>
        <strain evidence="7 8">CC-CFT640</strain>
    </source>
</reference>
<evidence type="ECO:0000313" key="8">
    <source>
        <dbReference type="Proteomes" id="UP000321638"/>
    </source>
</evidence>
<dbReference type="GO" id="GO:0009254">
    <property type="term" value="P:peptidoglycan turnover"/>
    <property type="evidence" value="ECO:0007669"/>
    <property type="project" value="TreeGrafter"/>
</dbReference>
<dbReference type="GO" id="GO:0071555">
    <property type="term" value="P:cell wall organization"/>
    <property type="evidence" value="ECO:0007669"/>
    <property type="project" value="UniProtKB-KW"/>
</dbReference>
<evidence type="ECO:0000256" key="1">
    <source>
        <dbReference type="ARBA" id="ARBA00001561"/>
    </source>
</evidence>
<organism evidence="7 8">
    <name type="scientific">Vineibacter terrae</name>
    <dbReference type="NCBI Taxonomy" id="2586908"/>
    <lineage>
        <taxon>Bacteria</taxon>
        <taxon>Pseudomonadati</taxon>
        <taxon>Pseudomonadota</taxon>
        <taxon>Alphaproteobacteria</taxon>
        <taxon>Hyphomicrobiales</taxon>
        <taxon>Vineibacter</taxon>
    </lineage>
</organism>
<accession>A0A5C8PID4</accession>
<comment type="similarity">
    <text evidence="2">Belongs to the N-acetylmuramoyl-L-alanine amidase 2 family.</text>
</comment>